<protein>
    <submittedName>
        <fullName evidence="1">Endopeptidase</fullName>
    </submittedName>
</protein>
<dbReference type="OrthoDB" id="308800at2"/>
<organism evidence="1 2">
    <name type="scientific">Paenibacillus elgii</name>
    <dbReference type="NCBI Taxonomy" id="189691"/>
    <lineage>
        <taxon>Bacteria</taxon>
        <taxon>Bacillati</taxon>
        <taxon>Bacillota</taxon>
        <taxon>Bacilli</taxon>
        <taxon>Bacillales</taxon>
        <taxon>Paenibacillaceae</taxon>
        <taxon>Paenibacillus</taxon>
    </lineage>
</organism>
<comment type="caution">
    <text evidence="1">The sequence shown here is derived from an EMBL/GenBank/DDBJ whole genome shotgun (WGS) entry which is preliminary data.</text>
</comment>
<proteinExistence type="predicted"/>
<dbReference type="STRING" id="1007103.GCA_000213315_00412"/>
<accession>A0A163YF65</accession>
<dbReference type="InterPro" id="IPR052354">
    <property type="entry name" value="Cell_Wall_Dynamics_Protein"/>
</dbReference>
<evidence type="ECO:0000313" key="2">
    <source>
        <dbReference type="Proteomes" id="UP000076563"/>
    </source>
</evidence>
<dbReference type="EMBL" id="LQRA01000052">
    <property type="protein sequence ID" value="KZE79330.1"/>
    <property type="molecule type" value="Genomic_DNA"/>
</dbReference>
<dbReference type="PANTHER" id="PTHR34408">
    <property type="entry name" value="FAMILY PROTEIN, PUTATIVE-RELATED"/>
    <property type="match status" value="1"/>
</dbReference>
<keyword evidence="2" id="KW-1185">Reference proteome</keyword>
<dbReference type="AlphaFoldDB" id="A0A163YF65"/>
<dbReference type="InterPro" id="IPR023346">
    <property type="entry name" value="Lysozyme-like_dom_sf"/>
</dbReference>
<name>A0A163YF65_9BACL</name>
<sequence>MSKQWVSAEQLANFGWRNTTIAVIDDLNDALTRYDITTPERIAHFMSQCGHESGLGLYTKELASGAAYEGRVDLGNVNPGDGPRYKGAGYIQLTGRANYQRFANHIGDAEVMQGVDYVAAKYPWSSAGFWWASAGMNQLVDNGATVKQVTRRVNGGYNGLEDREALYQRWVGQNKEEDEPVLREEIANSIIDGYLKPAYAAHDASYQAAIAAGDTEGAETAVKLRDWQRTLANALRQASGQPEQ</sequence>
<reference evidence="2" key="1">
    <citation type="submission" date="2016-01" db="EMBL/GenBank/DDBJ databases">
        <title>Draft genome of Chromobacterium sp. F49.</title>
        <authorList>
            <person name="Hong K.W."/>
        </authorList>
    </citation>
    <scope>NUCLEOTIDE SEQUENCE [LARGE SCALE GENOMIC DNA]</scope>
    <source>
        <strain evidence="2">M63</strain>
    </source>
</reference>
<dbReference type="Proteomes" id="UP000076563">
    <property type="component" value="Unassembled WGS sequence"/>
</dbReference>
<dbReference type="SUPFAM" id="SSF53955">
    <property type="entry name" value="Lysozyme-like"/>
    <property type="match status" value="1"/>
</dbReference>
<evidence type="ECO:0000313" key="1">
    <source>
        <dbReference type="EMBL" id="KZE79330.1"/>
    </source>
</evidence>
<dbReference type="PANTHER" id="PTHR34408:SF1">
    <property type="entry name" value="GLYCOSYL HYDROLASE FAMILY 19 DOMAIN-CONTAINING PROTEIN HI_1415"/>
    <property type="match status" value="1"/>
</dbReference>
<gene>
    <name evidence="1" type="ORF">AV654_17835</name>
</gene>
<dbReference type="Gene3D" id="1.10.530.10">
    <property type="match status" value="1"/>
</dbReference>
<dbReference type="RefSeq" id="WP_063182027.1">
    <property type="nucleotide sequence ID" value="NZ_LQRA01000052.1"/>
</dbReference>